<dbReference type="AlphaFoldDB" id="A0A3P3VUW4"/>
<dbReference type="Pfam" id="PF01370">
    <property type="entry name" value="Epimerase"/>
    <property type="match status" value="1"/>
</dbReference>
<dbReference type="PANTHER" id="PTHR48079:SF6">
    <property type="entry name" value="NAD(P)-BINDING DOMAIN-CONTAINING PROTEIN-RELATED"/>
    <property type="match status" value="1"/>
</dbReference>
<dbReference type="PANTHER" id="PTHR48079">
    <property type="entry name" value="PROTEIN YEEZ"/>
    <property type="match status" value="1"/>
</dbReference>
<evidence type="ECO:0000313" key="2">
    <source>
        <dbReference type="EMBL" id="RRJ86244.1"/>
    </source>
</evidence>
<dbReference type="GO" id="GO:0005737">
    <property type="term" value="C:cytoplasm"/>
    <property type="evidence" value="ECO:0007669"/>
    <property type="project" value="TreeGrafter"/>
</dbReference>
<name>A0A3P3VUW4_9MICO</name>
<dbReference type="Proteomes" id="UP000274391">
    <property type="component" value="Unassembled WGS sequence"/>
</dbReference>
<keyword evidence="3" id="KW-1185">Reference proteome</keyword>
<comment type="caution">
    <text evidence="2">The sequence shown here is derived from an EMBL/GenBank/DDBJ whole genome shotgun (WGS) entry which is preliminary data.</text>
</comment>
<accession>A0A3P3VUW4</accession>
<dbReference type="InterPro" id="IPR036291">
    <property type="entry name" value="NAD(P)-bd_dom_sf"/>
</dbReference>
<reference evidence="2 3" key="1">
    <citation type="submission" date="2018-11" db="EMBL/GenBank/DDBJ databases">
        <title>YIM 102482-1 draft genome.</title>
        <authorList>
            <person name="Li G."/>
            <person name="Jiang Y."/>
        </authorList>
    </citation>
    <scope>NUCLEOTIDE SEQUENCE [LARGE SCALE GENOMIC DNA]</scope>
    <source>
        <strain evidence="2 3">YIM 102482-1</strain>
    </source>
</reference>
<sequence length="335" mass="35778">MWIVTGAAGFLGNVLVRELRARGERVRAVLRSSIDPESLRGVDCERIQGDVLDAASLEQAFATPPGVTPIIVHAAGLVSIERKVPLKVRETNVEGTRNVIAASRKIPGARLVYVSSVHALPESTAGPIRETLDIDPERVVGEYAKTKAIATSLVLAASAPGADLDAVVVHPSGIIGPGDYGQGALTALVDSLVRGRLPFVVEGGYDFVDVRDLAGGIIDAARFGCRGRNYILSGGFHSIGELSGIVSRAADQRPRAAVPIWLARCSAPFAELWAKITRTPALFTSYSLHTLSSNGAFDHSRATSEFDYSPRPFDETIRDAVDWVRTRDQAAESAQ</sequence>
<organism evidence="2 3">
    <name type="scientific">Gulosibacter macacae</name>
    <dbReference type="NCBI Taxonomy" id="2488791"/>
    <lineage>
        <taxon>Bacteria</taxon>
        <taxon>Bacillati</taxon>
        <taxon>Actinomycetota</taxon>
        <taxon>Actinomycetes</taxon>
        <taxon>Micrococcales</taxon>
        <taxon>Microbacteriaceae</taxon>
        <taxon>Gulosibacter</taxon>
    </lineage>
</organism>
<dbReference type="InterPro" id="IPR001509">
    <property type="entry name" value="Epimerase_deHydtase"/>
</dbReference>
<feature type="domain" description="NAD-dependent epimerase/dehydratase" evidence="1">
    <location>
        <begin position="3"/>
        <end position="223"/>
    </location>
</feature>
<gene>
    <name evidence="2" type="ORF">EG850_09055</name>
</gene>
<evidence type="ECO:0000259" key="1">
    <source>
        <dbReference type="Pfam" id="PF01370"/>
    </source>
</evidence>
<dbReference type="RefSeq" id="WP_124972714.1">
    <property type="nucleotide sequence ID" value="NZ_RQVS01000010.1"/>
</dbReference>
<dbReference type="InterPro" id="IPR051783">
    <property type="entry name" value="NAD(P)-dependent_oxidoreduct"/>
</dbReference>
<dbReference type="SUPFAM" id="SSF51735">
    <property type="entry name" value="NAD(P)-binding Rossmann-fold domains"/>
    <property type="match status" value="1"/>
</dbReference>
<dbReference type="GO" id="GO:0004029">
    <property type="term" value="F:aldehyde dehydrogenase (NAD+) activity"/>
    <property type="evidence" value="ECO:0007669"/>
    <property type="project" value="TreeGrafter"/>
</dbReference>
<evidence type="ECO:0000313" key="3">
    <source>
        <dbReference type="Proteomes" id="UP000274391"/>
    </source>
</evidence>
<protein>
    <submittedName>
        <fullName evidence="2">NAD-dependent epimerase/dehydratase family protein</fullName>
    </submittedName>
</protein>
<dbReference type="EMBL" id="RQVS01000010">
    <property type="protein sequence ID" value="RRJ86244.1"/>
    <property type="molecule type" value="Genomic_DNA"/>
</dbReference>
<dbReference type="OrthoDB" id="3174087at2"/>
<dbReference type="Gene3D" id="3.40.50.720">
    <property type="entry name" value="NAD(P)-binding Rossmann-like Domain"/>
    <property type="match status" value="1"/>
</dbReference>
<proteinExistence type="predicted"/>